<organism evidence="6 7">
    <name type="scientific">Mycena chlorophos</name>
    <name type="common">Agaric fungus</name>
    <name type="synonym">Agaricus chlorophos</name>
    <dbReference type="NCBI Taxonomy" id="658473"/>
    <lineage>
        <taxon>Eukaryota</taxon>
        <taxon>Fungi</taxon>
        <taxon>Dikarya</taxon>
        <taxon>Basidiomycota</taxon>
        <taxon>Agaricomycotina</taxon>
        <taxon>Agaricomycetes</taxon>
        <taxon>Agaricomycetidae</taxon>
        <taxon>Agaricales</taxon>
        <taxon>Marasmiineae</taxon>
        <taxon>Mycenaceae</taxon>
        <taxon>Mycena</taxon>
    </lineage>
</organism>
<gene>
    <name evidence="6" type="ORF">HMN09_00605400</name>
</gene>
<feature type="region of interest" description="Disordered" evidence="3">
    <location>
        <begin position="444"/>
        <end position="481"/>
    </location>
</feature>
<evidence type="ECO:0000313" key="6">
    <source>
        <dbReference type="EMBL" id="KAF7310626.1"/>
    </source>
</evidence>
<dbReference type="Gene3D" id="2.10.10.20">
    <property type="entry name" value="Carbohydrate-binding module superfamily 5/12"/>
    <property type="match status" value="2"/>
</dbReference>
<dbReference type="PROSITE" id="PS51910">
    <property type="entry name" value="GH18_2"/>
    <property type="match status" value="1"/>
</dbReference>
<protein>
    <submittedName>
        <fullName evidence="6">Glycoside hydrolase family 18 protein</fullName>
    </submittedName>
</protein>
<dbReference type="GO" id="GO:0005975">
    <property type="term" value="P:carbohydrate metabolic process"/>
    <property type="evidence" value="ECO:0007669"/>
    <property type="project" value="InterPro"/>
</dbReference>
<dbReference type="PANTHER" id="PTHR45708:SF49">
    <property type="entry name" value="ENDOCHITINASE"/>
    <property type="match status" value="1"/>
</dbReference>
<dbReference type="Proteomes" id="UP000613580">
    <property type="component" value="Unassembled WGS sequence"/>
</dbReference>
<dbReference type="AlphaFoldDB" id="A0A8H6T403"/>
<keyword evidence="2" id="KW-0326">Glycosidase</keyword>
<dbReference type="InterPro" id="IPR050542">
    <property type="entry name" value="Glycosyl_Hydrlase18_Chitinase"/>
</dbReference>
<feature type="chain" id="PRO_5034873914" evidence="4">
    <location>
        <begin position="18"/>
        <end position="563"/>
    </location>
</feature>
<dbReference type="SMART" id="SM00495">
    <property type="entry name" value="ChtBD3"/>
    <property type="match status" value="2"/>
</dbReference>
<feature type="domain" description="GH18" evidence="5">
    <location>
        <begin position="24"/>
        <end position="375"/>
    </location>
</feature>
<reference evidence="6" key="1">
    <citation type="submission" date="2020-05" db="EMBL/GenBank/DDBJ databases">
        <title>Mycena genomes resolve the evolution of fungal bioluminescence.</title>
        <authorList>
            <person name="Tsai I.J."/>
        </authorList>
    </citation>
    <scope>NUCLEOTIDE SEQUENCE</scope>
    <source>
        <strain evidence="6">110903Hualien_Pintung</strain>
    </source>
</reference>
<proteinExistence type="predicted"/>
<dbReference type="CDD" id="cd12215">
    <property type="entry name" value="ChiC_BD"/>
    <property type="match status" value="2"/>
</dbReference>
<keyword evidence="4" id="KW-0732">Signal</keyword>
<feature type="signal peptide" evidence="4">
    <location>
        <begin position="1"/>
        <end position="17"/>
    </location>
</feature>
<dbReference type="OrthoDB" id="6020543at2759"/>
<dbReference type="InterPro" id="IPR003610">
    <property type="entry name" value="CBM5/12"/>
</dbReference>
<evidence type="ECO:0000256" key="3">
    <source>
        <dbReference type="SAM" id="MobiDB-lite"/>
    </source>
</evidence>
<evidence type="ECO:0000313" key="7">
    <source>
        <dbReference type="Proteomes" id="UP000613580"/>
    </source>
</evidence>
<evidence type="ECO:0000256" key="1">
    <source>
        <dbReference type="ARBA" id="ARBA00022801"/>
    </source>
</evidence>
<comment type="caution">
    <text evidence="6">The sequence shown here is derived from an EMBL/GenBank/DDBJ whole genome shotgun (WGS) entry which is preliminary data.</text>
</comment>
<dbReference type="InterPro" id="IPR036573">
    <property type="entry name" value="CBM_sf_5/12"/>
</dbReference>
<keyword evidence="7" id="KW-1185">Reference proteome</keyword>
<dbReference type="InterPro" id="IPR001223">
    <property type="entry name" value="Glyco_hydro18_cat"/>
</dbReference>
<dbReference type="GO" id="GO:0004568">
    <property type="term" value="F:chitinase activity"/>
    <property type="evidence" value="ECO:0007669"/>
    <property type="project" value="TreeGrafter"/>
</dbReference>
<accession>A0A8H6T403</accession>
<dbReference type="InterPro" id="IPR017853">
    <property type="entry name" value="GH"/>
</dbReference>
<dbReference type="GO" id="GO:0005576">
    <property type="term" value="C:extracellular region"/>
    <property type="evidence" value="ECO:0007669"/>
    <property type="project" value="InterPro"/>
</dbReference>
<dbReference type="Gene3D" id="3.20.20.80">
    <property type="entry name" value="Glycosidases"/>
    <property type="match status" value="2"/>
</dbReference>
<evidence type="ECO:0000259" key="5">
    <source>
        <dbReference type="PROSITE" id="PS51910"/>
    </source>
</evidence>
<sequence>MALRLGTLAAFSLTALAFDITRFDNVVAYWGQNSIGAIAGTPPSEYQKPLSYYCNDDSVDVFPIAFVNAFFSTGGLPSLNLANTCNPTDNATFAGTNLPNCQSLASDIEYCQSQGKVVTISLGGANAAVGFSGDSEAVTFAQTIWNLFLGPSSGELLITAADLGTKVDRRLRVPSARLFWMALTSSERVLYFRLSSERSGSIENGGSTGYVAFVNEIRSLASGASKKYYISAAPQCPYPDQNLGSVINGASFDMIYVQFYDNQCDLTNYGTISDWDYGLWDIWATTVSPNPNVKVFIAAPANTAAAGSGYVSLSTLSSILKATRDSFPSFGVSCFLQLLCSSLLKCQLGAALWDISQSEANNDYASGVKSALVAAGGTGFTYPACTAPQWTSSGSYVGGSQVTYEGYIWQAKYYPSGPPTVNFDGDWAAISACGGTSIGTTTSKTTTTTSKTTTTTTSKTTTTTSKTSTTSTTTTSSGSGSCSGAAAWTAASAYPSGSVVSYNGDLWTANQWNEDEVPGGSSGAWVESGTCAGAFKTAAAAAATAAPAKVTVDVRAPSRFFRV</sequence>
<dbReference type="SUPFAM" id="SSF51445">
    <property type="entry name" value="(Trans)glycosidases"/>
    <property type="match status" value="1"/>
</dbReference>
<dbReference type="PANTHER" id="PTHR45708">
    <property type="entry name" value="ENDOCHITINASE"/>
    <property type="match status" value="1"/>
</dbReference>
<dbReference type="GO" id="GO:0030246">
    <property type="term" value="F:carbohydrate binding"/>
    <property type="evidence" value="ECO:0007669"/>
    <property type="project" value="InterPro"/>
</dbReference>
<name>A0A8H6T403_MYCCL</name>
<evidence type="ECO:0000256" key="4">
    <source>
        <dbReference type="SAM" id="SignalP"/>
    </source>
</evidence>
<evidence type="ECO:0000256" key="2">
    <source>
        <dbReference type="ARBA" id="ARBA00023295"/>
    </source>
</evidence>
<dbReference type="SUPFAM" id="SSF51055">
    <property type="entry name" value="Carbohydrate binding domain"/>
    <property type="match status" value="2"/>
</dbReference>
<keyword evidence="1 6" id="KW-0378">Hydrolase</keyword>
<dbReference type="EMBL" id="JACAZE010000007">
    <property type="protein sequence ID" value="KAF7310626.1"/>
    <property type="molecule type" value="Genomic_DNA"/>
</dbReference>